<dbReference type="EMBL" id="ACPB03017374">
    <property type="status" value="NOT_ANNOTATED_CDS"/>
    <property type="molecule type" value="Genomic_DNA"/>
</dbReference>
<dbReference type="HOGENOM" id="CLU_1476939_0_0_1"/>
<organism evidence="1 2">
    <name type="scientific">Rhodnius prolixus</name>
    <name type="common">Triatomid bug</name>
    <dbReference type="NCBI Taxonomy" id="13249"/>
    <lineage>
        <taxon>Eukaryota</taxon>
        <taxon>Metazoa</taxon>
        <taxon>Ecdysozoa</taxon>
        <taxon>Arthropoda</taxon>
        <taxon>Hexapoda</taxon>
        <taxon>Insecta</taxon>
        <taxon>Pterygota</taxon>
        <taxon>Neoptera</taxon>
        <taxon>Paraneoptera</taxon>
        <taxon>Hemiptera</taxon>
        <taxon>Heteroptera</taxon>
        <taxon>Panheteroptera</taxon>
        <taxon>Cimicomorpha</taxon>
        <taxon>Reduviidae</taxon>
        <taxon>Triatominae</taxon>
        <taxon>Rhodnius</taxon>
    </lineage>
</organism>
<dbReference type="EMBL" id="ACPB03017373">
    <property type="status" value="NOT_ANNOTATED_CDS"/>
    <property type="molecule type" value="Genomic_DNA"/>
</dbReference>
<dbReference type="EnsemblMetazoa" id="RPRC014065-RA">
    <property type="protein sequence ID" value="RPRC014065-PA"/>
    <property type="gene ID" value="RPRC014065"/>
</dbReference>
<accession>T1ICP5</accession>
<protein>
    <submittedName>
        <fullName evidence="1">Uncharacterized protein</fullName>
    </submittedName>
</protein>
<dbReference type="Proteomes" id="UP000015103">
    <property type="component" value="Unassembled WGS sequence"/>
</dbReference>
<name>T1ICP5_RHOPR</name>
<dbReference type="InParanoid" id="T1ICP5"/>
<evidence type="ECO:0000313" key="1">
    <source>
        <dbReference type="EnsemblMetazoa" id="RPRC014065-PA"/>
    </source>
</evidence>
<dbReference type="VEuPathDB" id="VectorBase:RPRC014065"/>
<evidence type="ECO:0000313" key="2">
    <source>
        <dbReference type="Proteomes" id="UP000015103"/>
    </source>
</evidence>
<proteinExistence type="predicted"/>
<dbReference type="EMBL" id="ACPB03017375">
    <property type="status" value="NOT_ANNOTATED_CDS"/>
    <property type="molecule type" value="Genomic_DNA"/>
</dbReference>
<keyword evidence="2" id="KW-1185">Reference proteome</keyword>
<dbReference type="AlphaFoldDB" id="T1ICP5"/>
<sequence length="183" mass="19971">MEAADVNNHQVTSENALVPVCDDQIADSEEESGVKVETQVSVGQVQLRECDETQLGNRNIYHGTVNVENVIEITADEELAQSATASSLSNLAAIERAAVIGANLIAEPVAAAEIIREFNENIRAHQRREGNPPDGPNLEQVPLLSQNKSRKFRNEYICLLIVVICAICVSVILVITYGKHELL</sequence>
<reference evidence="1" key="1">
    <citation type="submission" date="2015-05" db="UniProtKB">
        <authorList>
            <consortium name="EnsemblMetazoa"/>
        </authorList>
    </citation>
    <scope>IDENTIFICATION</scope>
</reference>